<keyword evidence="2 3" id="KW-0143">Chaperone</keyword>
<dbReference type="Proteomes" id="UP000588068">
    <property type="component" value="Unassembled WGS sequence"/>
</dbReference>
<dbReference type="Gene3D" id="1.10.4190.10">
    <property type="entry name" value="Urease accessory protein UreF"/>
    <property type="match status" value="1"/>
</dbReference>
<proteinExistence type="inferred from homology"/>
<dbReference type="AlphaFoldDB" id="A0A841HGL9"/>
<keyword evidence="1 3" id="KW-0996">Nickel insertion</keyword>
<comment type="caution">
    <text evidence="4">The sequence shown here is derived from an EMBL/GenBank/DDBJ whole genome shotgun (WGS) entry which is preliminary data.</text>
</comment>
<evidence type="ECO:0000256" key="3">
    <source>
        <dbReference type="HAMAP-Rule" id="MF_01385"/>
    </source>
</evidence>
<dbReference type="PANTHER" id="PTHR33620">
    <property type="entry name" value="UREASE ACCESSORY PROTEIN F"/>
    <property type="match status" value="1"/>
</dbReference>
<comment type="similarity">
    <text evidence="3">Belongs to the UreF family.</text>
</comment>
<dbReference type="PANTHER" id="PTHR33620:SF1">
    <property type="entry name" value="UREASE ACCESSORY PROTEIN F"/>
    <property type="match status" value="1"/>
</dbReference>
<organism evidence="4 5">
    <name type="scientific">Povalibacter uvarum</name>
    <dbReference type="NCBI Taxonomy" id="732238"/>
    <lineage>
        <taxon>Bacteria</taxon>
        <taxon>Pseudomonadati</taxon>
        <taxon>Pseudomonadota</taxon>
        <taxon>Gammaproteobacteria</taxon>
        <taxon>Steroidobacterales</taxon>
        <taxon>Steroidobacteraceae</taxon>
        <taxon>Povalibacter</taxon>
    </lineage>
</organism>
<evidence type="ECO:0000256" key="2">
    <source>
        <dbReference type="ARBA" id="ARBA00023186"/>
    </source>
</evidence>
<evidence type="ECO:0000313" key="5">
    <source>
        <dbReference type="Proteomes" id="UP000588068"/>
    </source>
</evidence>
<gene>
    <name evidence="3" type="primary">ureF</name>
    <name evidence="4" type="ORF">HNQ60_001117</name>
</gene>
<comment type="function">
    <text evidence="3">Required for maturation of urease via the functional incorporation of the urease nickel metallocenter.</text>
</comment>
<comment type="subcellular location">
    <subcellularLocation>
        <location evidence="3">Cytoplasm</location>
    </subcellularLocation>
</comment>
<accession>A0A841HGL9</accession>
<sequence length="219" mass="24040">MHQLLRILHLASPALPIGAFHFSQGLEYAIEAGWVRDEATAHDWMGGLARGVLGTLDLPILARLHDAAAKDDHTATQRWNALLIASRETEELRAEDRHLGQALIRVLRELHADIDLRKPETLGYAAVFAKACVQSGVGKVETLHAYSWAWTENQVLAAVKLVPLGQSAGQRILHKLIPSLEAAAASALELADEDIGYCSVMQSVASARHETQYTRLFRS</sequence>
<comment type="subunit">
    <text evidence="3">UreD, UreF and UreG form a complex that acts as a GTP-hydrolysis-dependent molecular chaperone, activating the urease apoprotein by helping to assemble the nickel containing metallocenter of UreC. The UreE protein probably delivers the nickel.</text>
</comment>
<dbReference type="GO" id="GO:0005737">
    <property type="term" value="C:cytoplasm"/>
    <property type="evidence" value="ECO:0007669"/>
    <property type="project" value="UniProtKB-SubCell"/>
</dbReference>
<dbReference type="HAMAP" id="MF_01385">
    <property type="entry name" value="UreF"/>
    <property type="match status" value="1"/>
</dbReference>
<reference evidence="4 5" key="1">
    <citation type="submission" date="2020-08" db="EMBL/GenBank/DDBJ databases">
        <title>Genomic Encyclopedia of Type Strains, Phase IV (KMG-IV): sequencing the most valuable type-strain genomes for metagenomic binning, comparative biology and taxonomic classification.</title>
        <authorList>
            <person name="Goeker M."/>
        </authorList>
    </citation>
    <scope>NUCLEOTIDE SEQUENCE [LARGE SCALE GENOMIC DNA]</scope>
    <source>
        <strain evidence="4 5">DSM 26723</strain>
    </source>
</reference>
<protein>
    <recommendedName>
        <fullName evidence="3">Urease accessory protein UreF</fullName>
    </recommendedName>
</protein>
<dbReference type="EMBL" id="JACHHZ010000001">
    <property type="protein sequence ID" value="MBB6092271.1"/>
    <property type="molecule type" value="Genomic_DNA"/>
</dbReference>
<name>A0A841HGL9_9GAMM</name>
<dbReference type="InterPro" id="IPR038277">
    <property type="entry name" value="UreF_sf"/>
</dbReference>
<dbReference type="RefSeq" id="WP_184330008.1">
    <property type="nucleotide sequence ID" value="NZ_JACHHZ010000001.1"/>
</dbReference>
<dbReference type="Pfam" id="PF01730">
    <property type="entry name" value="UreF"/>
    <property type="match status" value="1"/>
</dbReference>
<dbReference type="GO" id="GO:0016151">
    <property type="term" value="F:nickel cation binding"/>
    <property type="evidence" value="ECO:0007669"/>
    <property type="project" value="UniProtKB-UniRule"/>
</dbReference>
<evidence type="ECO:0000256" key="1">
    <source>
        <dbReference type="ARBA" id="ARBA00022988"/>
    </source>
</evidence>
<evidence type="ECO:0000313" key="4">
    <source>
        <dbReference type="EMBL" id="MBB6092271.1"/>
    </source>
</evidence>
<keyword evidence="3" id="KW-0963">Cytoplasm</keyword>
<dbReference type="InterPro" id="IPR002639">
    <property type="entry name" value="UreF"/>
</dbReference>
<keyword evidence="5" id="KW-1185">Reference proteome</keyword>
<dbReference type="PIRSF" id="PIRSF009467">
    <property type="entry name" value="Ureas_acces_UreF"/>
    <property type="match status" value="1"/>
</dbReference>